<sequence length="153" mass="17405">MKKNWIFIVIICWICGCLPRIGCSESDSTDLSCRGHMTFENVTLTAYYPSIENNDPKEYLDTKGHALATLQDFLAGKIDFVTVSMDEGLKIPYGTPICIPQLNAHYRRQINLQVRDSANNVKGRRYRRVDICVQSESDSYDPVVNLKRVSIVL</sequence>
<keyword evidence="1" id="KW-0732">Signal</keyword>
<accession>A0A9Q0MY18</accession>
<dbReference type="Proteomes" id="UP001151699">
    <property type="component" value="Chromosome X"/>
</dbReference>
<dbReference type="EMBL" id="WJQU01000003">
    <property type="protein sequence ID" value="KAJ6640116.1"/>
    <property type="molecule type" value="Genomic_DNA"/>
</dbReference>
<gene>
    <name evidence="2" type="ORF">Bhyg_12865</name>
</gene>
<feature type="chain" id="PRO_5040274572" evidence="1">
    <location>
        <begin position="24"/>
        <end position="153"/>
    </location>
</feature>
<name>A0A9Q0MY18_9DIPT</name>
<reference evidence="2" key="1">
    <citation type="submission" date="2022-07" db="EMBL/GenBank/DDBJ databases">
        <authorList>
            <person name="Trinca V."/>
            <person name="Uliana J.V.C."/>
            <person name="Torres T.T."/>
            <person name="Ward R.J."/>
            <person name="Monesi N."/>
        </authorList>
    </citation>
    <scope>NUCLEOTIDE SEQUENCE</scope>
    <source>
        <strain evidence="2">HSMRA1968</strain>
        <tissue evidence="2">Whole embryos</tissue>
    </source>
</reference>
<dbReference type="AlphaFoldDB" id="A0A9Q0MY18"/>
<evidence type="ECO:0000313" key="2">
    <source>
        <dbReference type="EMBL" id="KAJ6640116.1"/>
    </source>
</evidence>
<dbReference type="OrthoDB" id="7752123at2759"/>
<comment type="caution">
    <text evidence="2">The sequence shown here is derived from an EMBL/GenBank/DDBJ whole genome shotgun (WGS) entry which is preliminary data.</text>
</comment>
<organism evidence="2 3">
    <name type="scientific">Pseudolycoriella hygida</name>
    <dbReference type="NCBI Taxonomy" id="35572"/>
    <lineage>
        <taxon>Eukaryota</taxon>
        <taxon>Metazoa</taxon>
        <taxon>Ecdysozoa</taxon>
        <taxon>Arthropoda</taxon>
        <taxon>Hexapoda</taxon>
        <taxon>Insecta</taxon>
        <taxon>Pterygota</taxon>
        <taxon>Neoptera</taxon>
        <taxon>Endopterygota</taxon>
        <taxon>Diptera</taxon>
        <taxon>Nematocera</taxon>
        <taxon>Sciaroidea</taxon>
        <taxon>Sciaridae</taxon>
        <taxon>Pseudolycoriella</taxon>
    </lineage>
</organism>
<dbReference type="PROSITE" id="PS51257">
    <property type="entry name" value="PROKAR_LIPOPROTEIN"/>
    <property type="match status" value="1"/>
</dbReference>
<protein>
    <submittedName>
        <fullName evidence="2">Uncharacterized protein</fullName>
    </submittedName>
</protein>
<feature type="signal peptide" evidence="1">
    <location>
        <begin position="1"/>
        <end position="23"/>
    </location>
</feature>
<evidence type="ECO:0000256" key="1">
    <source>
        <dbReference type="SAM" id="SignalP"/>
    </source>
</evidence>
<keyword evidence="3" id="KW-1185">Reference proteome</keyword>
<evidence type="ECO:0000313" key="3">
    <source>
        <dbReference type="Proteomes" id="UP001151699"/>
    </source>
</evidence>
<proteinExistence type="predicted"/>